<name>A0A822ZW80_NELNU</name>
<comment type="caution">
    <text evidence="2">The sequence shown here is derived from an EMBL/GenBank/DDBJ whole genome shotgun (WGS) entry which is preliminary data.</text>
</comment>
<gene>
    <name evidence="2" type="ORF">HUJ06_032084</name>
</gene>
<feature type="region of interest" description="Disordered" evidence="1">
    <location>
        <begin position="1"/>
        <end position="33"/>
    </location>
</feature>
<reference evidence="2 3" key="1">
    <citation type="journal article" date="2020" name="Mol. Biol. Evol.">
        <title>Distinct Expression and Methylation Patterns for Genes with Different Fates following a Single Whole-Genome Duplication in Flowering Plants.</title>
        <authorList>
            <person name="Shi T."/>
            <person name="Rahmani R.S."/>
            <person name="Gugger P.F."/>
            <person name="Wang M."/>
            <person name="Li H."/>
            <person name="Zhang Y."/>
            <person name="Li Z."/>
            <person name="Wang Q."/>
            <person name="Van de Peer Y."/>
            <person name="Marchal K."/>
            <person name="Chen J."/>
        </authorList>
    </citation>
    <scope>NUCLEOTIDE SEQUENCE [LARGE SCALE GENOMIC DNA]</scope>
    <source>
        <tissue evidence="2">Leaf</tissue>
    </source>
</reference>
<sequence>MGAGDAPRSDVERVKAGPATRLGERTDADCGGAPSPGCCVMPVETSSSQSWKAACALRRALAPACSGHRPVGSPFGPS</sequence>
<evidence type="ECO:0000256" key="1">
    <source>
        <dbReference type="SAM" id="MobiDB-lite"/>
    </source>
</evidence>
<evidence type="ECO:0000313" key="3">
    <source>
        <dbReference type="Proteomes" id="UP000607653"/>
    </source>
</evidence>
<protein>
    <submittedName>
        <fullName evidence="2">Uncharacterized protein</fullName>
    </submittedName>
</protein>
<evidence type="ECO:0000313" key="2">
    <source>
        <dbReference type="EMBL" id="DAD49512.1"/>
    </source>
</evidence>
<dbReference type="EMBL" id="DUZY01000198">
    <property type="protein sequence ID" value="DAD49512.1"/>
    <property type="molecule type" value="Genomic_DNA"/>
</dbReference>
<organism evidence="2 3">
    <name type="scientific">Nelumbo nucifera</name>
    <name type="common">Sacred lotus</name>
    <dbReference type="NCBI Taxonomy" id="4432"/>
    <lineage>
        <taxon>Eukaryota</taxon>
        <taxon>Viridiplantae</taxon>
        <taxon>Streptophyta</taxon>
        <taxon>Embryophyta</taxon>
        <taxon>Tracheophyta</taxon>
        <taxon>Spermatophyta</taxon>
        <taxon>Magnoliopsida</taxon>
        <taxon>Proteales</taxon>
        <taxon>Nelumbonaceae</taxon>
        <taxon>Nelumbo</taxon>
    </lineage>
</organism>
<accession>A0A822ZW80</accession>
<keyword evidence="3" id="KW-1185">Reference proteome</keyword>
<dbReference type="AlphaFoldDB" id="A0A822ZW80"/>
<proteinExistence type="predicted"/>
<dbReference type="Proteomes" id="UP000607653">
    <property type="component" value="Unassembled WGS sequence"/>
</dbReference>